<dbReference type="EMBL" id="CP158253">
    <property type="protein sequence ID" value="XDJ45614.1"/>
    <property type="molecule type" value="Genomic_DNA"/>
</dbReference>
<dbReference type="GO" id="GO:0015627">
    <property type="term" value="C:type II protein secretion system complex"/>
    <property type="evidence" value="ECO:0007669"/>
    <property type="project" value="InterPro"/>
</dbReference>
<dbReference type="EMBL" id="CP158266">
    <property type="protein sequence ID" value="XDJ83089.1"/>
    <property type="molecule type" value="Genomic_DNA"/>
</dbReference>
<dbReference type="Pfam" id="PF04612">
    <property type="entry name" value="T2SSM"/>
    <property type="match status" value="1"/>
</dbReference>
<evidence type="ECO:0000313" key="3">
    <source>
        <dbReference type="EMBL" id="XDJ52609.1"/>
    </source>
</evidence>
<dbReference type="AlphaFoldDB" id="A0AB39FBZ1"/>
<name>A0AB39FBZ1_9BURK</name>
<dbReference type="GO" id="GO:0015628">
    <property type="term" value="P:protein secretion by the type II secretion system"/>
    <property type="evidence" value="ECO:0007669"/>
    <property type="project" value="InterPro"/>
</dbReference>
<keyword evidence="1" id="KW-0812">Transmembrane</keyword>
<sequence length="194" mass="21623">MSSQEVSRWREAWNARAWPVLHRWGAFWRRLGSRERRLLGLAALLLGAAVLWLAGLHPALDTLRRAQEQLPVLQAQAAELEGIVLESRALNRSRRGSMSTEATFAALQDSLRRTGLEENGRFGPARVEGDRVRRTLVVERAPAAILLAWMAQLPEAARVRVHRLELARSHIDGRDRPGLLSGTIELALPAEAPS</sequence>
<evidence type="ECO:0000313" key="6">
    <source>
        <dbReference type="EMBL" id="XDJ83089.1"/>
    </source>
</evidence>
<reference evidence="5" key="1">
    <citation type="submission" date="2024-05" db="EMBL/GenBank/DDBJ databases">
        <authorList>
            <person name="Luo Y.-C."/>
            <person name="Nicholds J."/>
            <person name="Mortimer T."/>
            <person name="Maboni G."/>
        </authorList>
    </citation>
    <scope>NUCLEOTIDE SEQUENCE</scope>
    <source>
        <strain evidence="6">143751</strain>
        <strain evidence="5">143811</strain>
        <strain evidence="4">150221</strain>
        <strain evidence="3">150964</strain>
        <strain evidence="2">153271</strain>
    </source>
</reference>
<keyword evidence="1" id="KW-1133">Transmembrane helix</keyword>
<dbReference type="EMBL" id="CP158256">
    <property type="protein sequence ID" value="XDJ52609.1"/>
    <property type="molecule type" value="Genomic_DNA"/>
</dbReference>
<organism evidence="5">
    <name type="scientific">Castellaniella ginsengisoli</name>
    <dbReference type="NCBI Taxonomy" id="546114"/>
    <lineage>
        <taxon>Bacteria</taxon>
        <taxon>Pseudomonadati</taxon>
        <taxon>Pseudomonadota</taxon>
        <taxon>Betaproteobacteria</taxon>
        <taxon>Burkholderiales</taxon>
        <taxon>Alcaligenaceae</taxon>
        <taxon>Castellaniella</taxon>
    </lineage>
</organism>
<protein>
    <submittedName>
        <fullName evidence="5">Type II secretion system protein GspM</fullName>
    </submittedName>
</protein>
<dbReference type="RefSeq" id="WP_368644279.1">
    <property type="nucleotide sequence ID" value="NZ_CP158253.1"/>
</dbReference>
<evidence type="ECO:0000313" key="2">
    <source>
        <dbReference type="EMBL" id="XDJ45614.1"/>
    </source>
</evidence>
<feature type="transmembrane region" description="Helical" evidence="1">
    <location>
        <begin position="38"/>
        <end position="60"/>
    </location>
</feature>
<dbReference type="GeneID" id="93068177"/>
<dbReference type="KEGG" id="cgin:ABRZ00_11545"/>
<keyword evidence="1" id="KW-0472">Membrane</keyword>
<dbReference type="InterPro" id="IPR007690">
    <property type="entry name" value="T2SS_GspM"/>
</dbReference>
<evidence type="ECO:0000256" key="1">
    <source>
        <dbReference type="SAM" id="Phobius"/>
    </source>
</evidence>
<dbReference type="EMBL" id="CP158257">
    <property type="protein sequence ID" value="XDJ55162.1"/>
    <property type="molecule type" value="Genomic_DNA"/>
</dbReference>
<proteinExistence type="predicted"/>
<accession>A0AB39FBZ1</accession>
<gene>
    <name evidence="5" type="primary">gspM</name>
    <name evidence="6" type="ORF">ABRY96_02375</name>
    <name evidence="5" type="ORF">ABRY97_03685</name>
    <name evidence="4" type="ORF">ABRZ00_11545</name>
    <name evidence="3" type="ORF">ABRZ01_11870</name>
    <name evidence="2" type="ORF">ABRZ02_04815</name>
</gene>
<evidence type="ECO:0000313" key="5">
    <source>
        <dbReference type="EMBL" id="XDJ75263.1"/>
    </source>
</evidence>
<dbReference type="EMBL" id="CP158264">
    <property type="protein sequence ID" value="XDJ75263.1"/>
    <property type="molecule type" value="Genomic_DNA"/>
</dbReference>
<evidence type="ECO:0000313" key="4">
    <source>
        <dbReference type="EMBL" id="XDJ55162.1"/>
    </source>
</evidence>